<evidence type="ECO:0000313" key="13">
    <source>
        <dbReference type="Proteomes" id="UP000620104"/>
    </source>
</evidence>
<dbReference type="Pfam" id="PF13921">
    <property type="entry name" value="Myb_DNA-bind_6"/>
    <property type="match status" value="1"/>
</dbReference>
<feature type="region of interest" description="Disordered" evidence="9">
    <location>
        <begin position="1013"/>
        <end position="1103"/>
    </location>
</feature>
<keyword evidence="3" id="KW-0227">DNA damage</keyword>
<gene>
    <name evidence="12" type="ORF">NliqN6_5898</name>
</gene>
<feature type="compositionally biased region" description="Acidic residues" evidence="9">
    <location>
        <begin position="498"/>
        <end position="511"/>
    </location>
</feature>
<evidence type="ECO:0000256" key="4">
    <source>
        <dbReference type="ARBA" id="ARBA00022853"/>
    </source>
</evidence>
<feature type="domain" description="HSA" evidence="11">
    <location>
        <begin position="401"/>
        <end position="482"/>
    </location>
</feature>
<evidence type="ECO:0000313" key="12">
    <source>
        <dbReference type="EMBL" id="GHJ89496.1"/>
    </source>
</evidence>
<dbReference type="InterPro" id="IPR001005">
    <property type="entry name" value="SANT/Myb"/>
</dbReference>
<dbReference type="EMBL" id="BLZA01000043">
    <property type="protein sequence ID" value="GHJ89496.1"/>
    <property type="molecule type" value="Genomic_DNA"/>
</dbReference>
<evidence type="ECO:0000256" key="5">
    <source>
        <dbReference type="ARBA" id="ARBA00023204"/>
    </source>
</evidence>
<evidence type="ECO:0000256" key="9">
    <source>
        <dbReference type="SAM" id="MobiDB-lite"/>
    </source>
</evidence>
<evidence type="ECO:0000256" key="6">
    <source>
        <dbReference type="ARBA" id="ARBA00023242"/>
    </source>
</evidence>
<dbReference type="PROSITE" id="PS50090">
    <property type="entry name" value="MYB_LIKE"/>
    <property type="match status" value="1"/>
</dbReference>
<reference evidence="12" key="1">
    <citation type="submission" date="2020-07" db="EMBL/GenBank/DDBJ databases">
        <title>Draft Genome Sequence of a Deep-Sea Yeast, Naganishia (Cryptococcus) liquefaciens strain N6.</title>
        <authorList>
            <person name="Han Y.W."/>
            <person name="Kajitani R."/>
            <person name="Morimoto H."/>
            <person name="Parhat M."/>
            <person name="Tsubouchi H."/>
            <person name="Bakenova O."/>
            <person name="Ogata M."/>
            <person name="Argunhan B."/>
            <person name="Aoki R."/>
            <person name="Kajiwara S."/>
            <person name="Itoh T."/>
            <person name="Iwasaki H."/>
        </authorList>
    </citation>
    <scope>NUCLEOTIDE SEQUENCE</scope>
    <source>
        <strain evidence="12">N6</strain>
    </source>
</reference>
<comment type="caution">
    <text evidence="12">The sequence shown here is derived from an EMBL/GenBank/DDBJ whole genome shotgun (WGS) entry which is preliminary data.</text>
</comment>
<dbReference type="CDD" id="cd00167">
    <property type="entry name" value="SANT"/>
    <property type="match status" value="1"/>
</dbReference>
<dbReference type="PROSITE" id="PS51204">
    <property type="entry name" value="HSA"/>
    <property type="match status" value="1"/>
</dbReference>
<feature type="domain" description="Myb-like" evidence="10">
    <location>
        <begin position="788"/>
        <end position="839"/>
    </location>
</feature>
<keyword evidence="6" id="KW-0539">Nucleus</keyword>
<evidence type="ECO:0000256" key="3">
    <source>
        <dbReference type="ARBA" id="ARBA00022763"/>
    </source>
</evidence>
<feature type="region of interest" description="Disordered" evidence="9">
    <location>
        <begin position="572"/>
        <end position="591"/>
    </location>
</feature>
<keyword evidence="5" id="KW-0234">DNA repair</keyword>
<feature type="compositionally biased region" description="Basic residues" evidence="9">
    <location>
        <begin position="213"/>
        <end position="225"/>
    </location>
</feature>
<keyword evidence="4" id="KW-0156">Chromatin regulator</keyword>
<feature type="region of interest" description="Disordered" evidence="9">
    <location>
        <begin position="212"/>
        <end position="301"/>
    </location>
</feature>
<feature type="compositionally biased region" description="Acidic residues" evidence="9">
    <location>
        <begin position="572"/>
        <end position="582"/>
    </location>
</feature>
<feature type="region of interest" description="Disordered" evidence="9">
    <location>
        <begin position="873"/>
        <end position="892"/>
    </location>
</feature>
<keyword evidence="13" id="KW-1185">Reference proteome</keyword>
<feature type="region of interest" description="Disordered" evidence="9">
    <location>
        <begin position="461"/>
        <end position="566"/>
    </location>
</feature>
<sequence length="1296" mass="140203">MDPDVTPSELAQAVALLVREKSDARTEIQHARDGNLRALYRLIRSVVAGNGMLDVGAEPGEGENQEQDAEAWELFRNEARFQDGTLKIALPDFDAVSASERRQQEEDIVEQKMLVDESPGQIAFAVPTISAPQRQVYRLRFGESDNARPAPKWLNGRLNSAAYEPSVDPHIVPSAASGVTTELGFGSTVEGVGEGLIPLESPYAANLHPLPHVQHHSKHRHHRESGKRDRTRSDGQASTVDNPHFGNWSLGVPPSYVQPSQRRQKVEAFQAQVGNKDQTDAAASSTINPVMTNPTDASTSLSSLQSQDTMEGKTITNPIHSSTLAPATRDIHALRPPGKPSDLYELGVGFRINPVSRAMKKTNKCVTSRDWQTAYEEIKYLRAMERIEQLKTENAWSFRQMKRFKGPVMGKVHWDYVLDEMRWMATDFKEERRWKLAAAYEMALWCQDWHLASETERAQMSVGGRPWGGQSVKTKHLAPSSTDEDEQMKTTSTLDDREQVDEVVEEMEEREAEVAAVEKELGKESVVEGAFKKESLPTDSADGKDGDDDADGEEDDGEDAVGEEEVEEAFVEDAPDAMDVDPAEPTLPAGLKTDATDATLAGAESELPPDDDEARRAQFEARVPMLRKPILDVDRTSLGVDVAAVLQEATSLDDTIEVPSEVGLVDIFPDLAVFGPPAAPSEGKFEKRLDEAGSGSRMAHVSRLFDLRPVMLTALSPSRNRAPDGRWTDAVGPMYDVEEDLNDSSLDDPQISMDIFRAHKVKGHGTDGKILEPEPPKYPEQRLAALVWEDQDDEVLLRAAKDYDYNWRLVADVVNSARVYVSTEKRTPWDCFDRWAVKIGYPSKRLQALAAANAAATAAANAAATAAANAASQSTLPDGSANPAAGPSAALPAAGAVNPSISGLKAEDGQAEGPSSPGGSNKKDMAAKPAKTTKYEGSKKKVRATVLRDSIRRIQKRREANKAKQNVGRAVVIVHESHLPYLEKRGVLSPQELGEMAYQQMIQRAEQARQLQQQQARLRQLSAQAQQGGPAPAGAATSVPGPNGQMIPGQTQPIRPGPPPSTPGAAQQLAFSQAQQQLMAQALQQQQQLQQNPGGMPRPPMNQNLTALQNAHRAGLAQANMRLQLPQNPAAAAAVAASMAQRASQSPASNPAQVQALPNMVRPPGIQNSPRPINPGIPRPGSANSNPTQANARPNANAALSSSVGQHLMNLMREAGISSMNQIPVPDHPNGGSWTPEQIKMYRMNQLQQWANPAMQTGNNGNNANNANNANHSNNGGAATPANNGVAGATNTTGAS</sequence>
<evidence type="ECO:0000259" key="10">
    <source>
        <dbReference type="PROSITE" id="PS50090"/>
    </source>
</evidence>
<comment type="subcellular location">
    <subcellularLocation>
        <location evidence="1">Nucleus</location>
    </subcellularLocation>
</comment>
<evidence type="ECO:0000256" key="7">
    <source>
        <dbReference type="ARBA" id="ARBA00025178"/>
    </source>
</evidence>
<evidence type="ECO:0000256" key="2">
    <source>
        <dbReference type="ARBA" id="ARBA00008913"/>
    </source>
</evidence>
<dbReference type="GO" id="GO:0003682">
    <property type="term" value="F:chromatin binding"/>
    <property type="evidence" value="ECO:0007669"/>
    <property type="project" value="TreeGrafter"/>
</dbReference>
<dbReference type="GO" id="GO:0005634">
    <property type="term" value="C:nucleus"/>
    <property type="evidence" value="ECO:0007669"/>
    <property type="project" value="UniProtKB-SubCell"/>
</dbReference>
<proteinExistence type="inferred from homology"/>
<dbReference type="GO" id="GO:0035267">
    <property type="term" value="C:NuA4 histone acetyltransferase complex"/>
    <property type="evidence" value="ECO:0007669"/>
    <property type="project" value="TreeGrafter"/>
</dbReference>
<name>A0A8H3TZ14_9TREE</name>
<evidence type="ECO:0000256" key="1">
    <source>
        <dbReference type="ARBA" id="ARBA00004123"/>
    </source>
</evidence>
<accession>A0A8H3TZ14</accession>
<dbReference type="PANTHER" id="PTHR46459">
    <property type="entry name" value="E1A-BINDING PROTEIN P400-RELATED"/>
    <property type="match status" value="1"/>
</dbReference>
<dbReference type="InterPro" id="IPR014012">
    <property type="entry name" value="HSA_dom"/>
</dbReference>
<feature type="compositionally biased region" description="Low complexity" evidence="9">
    <location>
        <begin position="879"/>
        <end position="892"/>
    </location>
</feature>
<feature type="region of interest" description="Disordered" evidence="9">
    <location>
        <begin position="1159"/>
        <end position="1197"/>
    </location>
</feature>
<feature type="compositionally biased region" description="Low complexity" evidence="9">
    <location>
        <begin position="1063"/>
        <end position="1091"/>
    </location>
</feature>
<feature type="compositionally biased region" description="Basic and acidic residues" evidence="9">
    <location>
        <begin position="512"/>
        <end position="544"/>
    </location>
</feature>
<feature type="region of interest" description="Disordered" evidence="9">
    <location>
        <begin position="900"/>
        <end position="941"/>
    </location>
</feature>
<dbReference type="SMART" id="SM00717">
    <property type="entry name" value="SANT"/>
    <property type="match status" value="1"/>
</dbReference>
<comment type="function">
    <text evidence="7">Component of the NuA4 histone acetyltransferase complex which is involved in transcriptional activation of selected genes principally by acetylation of nucleosomal histone H4 and H2A. The NuA4 complex is also involved in DNA repair.</text>
</comment>
<dbReference type="GO" id="GO:0006281">
    <property type="term" value="P:DNA repair"/>
    <property type="evidence" value="ECO:0007669"/>
    <property type="project" value="UniProtKB-KW"/>
</dbReference>
<dbReference type="InterPro" id="IPR009057">
    <property type="entry name" value="Homeodomain-like_sf"/>
</dbReference>
<evidence type="ECO:0000259" key="11">
    <source>
        <dbReference type="PROSITE" id="PS51204"/>
    </source>
</evidence>
<feature type="region of interest" description="Disordered" evidence="9">
    <location>
        <begin position="1256"/>
        <end position="1296"/>
    </location>
</feature>
<dbReference type="Proteomes" id="UP000620104">
    <property type="component" value="Unassembled WGS sequence"/>
</dbReference>
<feature type="compositionally biased region" description="Polar residues" evidence="9">
    <location>
        <begin position="1183"/>
        <end position="1197"/>
    </location>
</feature>
<dbReference type="SUPFAM" id="SSF46689">
    <property type="entry name" value="Homeodomain-like"/>
    <property type="match status" value="1"/>
</dbReference>
<feature type="compositionally biased region" description="Polar residues" evidence="9">
    <location>
        <begin position="272"/>
        <end position="294"/>
    </location>
</feature>
<dbReference type="GO" id="GO:0006325">
    <property type="term" value="P:chromatin organization"/>
    <property type="evidence" value="ECO:0007669"/>
    <property type="project" value="UniProtKB-KW"/>
</dbReference>
<evidence type="ECO:0000256" key="8">
    <source>
        <dbReference type="ARBA" id="ARBA00029670"/>
    </source>
</evidence>
<dbReference type="SMART" id="SM00573">
    <property type="entry name" value="HSA"/>
    <property type="match status" value="1"/>
</dbReference>
<dbReference type="Gene3D" id="1.10.10.60">
    <property type="entry name" value="Homeodomain-like"/>
    <property type="match status" value="1"/>
</dbReference>
<comment type="similarity">
    <text evidence="2">Belongs to the EAF1 family.</text>
</comment>
<feature type="compositionally biased region" description="Low complexity" evidence="9">
    <location>
        <begin position="1258"/>
        <end position="1296"/>
    </location>
</feature>
<dbReference type="OrthoDB" id="5364245at2759"/>
<dbReference type="PANTHER" id="PTHR46459:SF1">
    <property type="entry name" value="E1A-BINDING PROTEIN P400"/>
    <property type="match status" value="1"/>
</dbReference>
<protein>
    <recommendedName>
        <fullName evidence="8">Vacuolar import and degradation protein 21</fullName>
    </recommendedName>
</protein>
<organism evidence="12 13">
    <name type="scientific">Naganishia liquefaciens</name>
    <dbReference type="NCBI Taxonomy" id="104408"/>
    <lineage>
        <taxon>Eukaryota</taxon>
        <taxon>Fungi</taxon>
        <taxon>Dikarya</taxon>
        <taxon>Basidiomycota</taxon>
        <taxon>Agaricomycotina</taxon>
        <taxon>Tremellomycetes</taxon>
        <taxon>Filobasidiales</taxon>
        <taxon>Filobasidiaceae</taxon>
        <taxon>Naganishia</taxon>
    </lineage>
</organism>
<feature type="compositionally biased region" description="Acidic residues" evidence="9">
    <location>
        <begin position="545"/>
        <end position="566"/>
    </location>
</feature>
<feature type="compositionally biased region" description="Low complexity" evidence="9">
    <location>
        <begin position="1013"/>
        <end position="1036"/>
    </location>
</feature>
<dbReference type="Pfam" id="PF07529">
    <property type="entry name" value="HSA"/>
    <property type="match status" value="1"/>
</dbReference>